<keyword evidence="13 18" id="KW-0675">Receptor</keyword>
<dbReference type="Pfam" id="PF07714">
    <property type="entry name" value="PK_Tyr_Ser-Thr"/>
    <property type="match status" value="1"/>
</dbReference>
<dbReference type="PROSITE" id="PS00108">
    <property type="entry name" value="PROTEIN_KINASE_ST"/>
    <property type="match status" value="1"/>
</dbReference>
<feature type="compositionally biased region" description="Polar residues" evidence="15">
    <location>
        <begin position="315"/>
        <end position="324"/>
    </location>
</feature>
<dbReference type="InterPro" id="IPR002902">
    <property type="entry name" value="GNK2"/>
</dbReference>
<dbReference type="Proteomes" id="UP000288805">
    <property type="component" value="Unassembled WGS sequence"/>
</dbReference>
<keyword evidence="11" id="KW-1133">Transmembrane helix</keyword>
<organism evidence="18 19">
    <name type="scientific">Vitis vinifera</name>
    <name type="common">Grape</name>
    <dbReference type="NCBI Taxonomy" id="29760"/>
    <lineage>
        <taxon>Eukaryota</taxon>
        <taxon>Viridiplantae</taxon>
        <taxon>Streptophyta</taxon>
        <taxon>Embryophyta</taxon>
        <taxon>Tracheophyta</taxon>
        <taxon>Spermatophyta</taxon>
        <taxon>Magnoliopsida</taxon>
        <taxon>eudicotyledons</taxon>
        <taxon>Gunneridae</taxon>
        <taxon>Pentapetalae</taxon>
        <taxon>rosids</taxon>
        <taxon>Vitales</taxon>
        <taxon>Vitaceae</taxon>
        <taxon>Viteae</taxon>
        <taxon>Vitis</taxon>
    </lineage>
</organism>
<evidence type="ECO:0000256" key="11">
    <source>
        <dbReference type="ARBA" id="ARBA00022989"/>
    </source>
</evidence>
<dbReference type="GO" id="GO:0016020">
    <property type="term" value="C:membrane"/>
    <property type="evidence" value="ECO:0007669"/>
    <property type="project" value="UniProtKB-SubCell"/>
</dbReference>
<dbReference type="InterPro" id="IPR000719">
    <property type="entry name" value="Prot_kinase_dom"/>
</dbReference>
<keyword evidence="8" id="KW-0547">Nucleotide-binding</keyword>
<keyword evidence="3" id="KW-0597">Phosphoprotein</keyword>
<dbReference type="FunFam" id="3.30.200.20:FF:000142">
    <property type="entry name" value="Cysteine-rich receptor-like protein kinase 10"/>
    <property type="match status" value="1"/>
</dbReference>
<dbReference type="PANTHER" id="PTHR27002">
    <property type="entry name" value="RECEPTOR-LIKE SERINE/THREONINE-PROTEIN KINASE SD1-8"/>
    <property type="match status" value="1"/>
</dbReference>
<keyword evidence="5" id="KW-0812">Transmembrane</keyword>
<gene>
    <name evidence="18" type="primary">CRK26_4</name>
    <name evidence="18" type="ORF">CK203_035511</name>
</gene>
<dbReference type="PANTHER" id="PTHR27002:SF1073">
    <property type="entry name" value="CYSTEINE-RICH RECEPTOR-LIKE PROTEIN KINASE 29"/>
    <property type="match status" value="1"/>
</dbReference>
<feature type="domain" description="Protein kinase" evidence="16">
    <location>
        <begin position="350"/>
        <end position="635"/>
    </location>
</feature>
<keyword evidence="2" id="KW-0723">Serine/threonine-protein kinase</keyword>
<dbReference type="EMBL" id="QGNW01000194">
    <property type="protein sequence ID" value="RVW86338.1"/>
    <property type="molecule type" value="Genomic_DNA"/>
</dbReference>
<evidence type="ECO:0000256" key="12">
    <source>
        <dbReference type="ARBA" id="ARBA00023136"/>
    </source>
</evidence>
<evidence type="ECO:0000256" key="10">
    <source>
        <dbReference type="ARBA" id="ARBA00022840"/>
    </source>
</evidence>
<keyword evidence="12" id="KW-0472">Membrane</keyword>
<feature type="region of interest" description="Disordered" evidence="15">
    <location>
        <begin position="292"/>
        <end position="325"/>
    </location>
</feature>
<keyword evidence="14" id="KW-0325">Glycoprotein</keyword>
<feature type="domain" description="Gnk2-homologous" evidence="17">
    <location>
        <begin position="98"/>
        <end position="201"/>
    </location>
</feature>
<dbReference type="FunFam" id="1.10.510.10:FF:001959">
    <property type="entry name" value="Uncharacterized protein"/>
    <property type="match status" value="1"/>
</dbReference>
<dbReference type="AlphaFoldDB" id="A0A438HPF5"/>
<reference evidence="18 19" key="1">
    <citation type="journal article" date="2018" name="PLoS Genet.">
        <title>Population sequencing reveals clonal diversity and ancestral inbreeding in the grapevine cultivar Chardonnay.</title>
        <authorList>
            <person name="Roach M.J."/>
            <person name="Johnson D.L."/>
            <person name="Bohlmann J."/>
            <person name="van Vuuren H.J."/>
            <person name="Jones S.J."/>
            <person name="Pretorius I.S."/>
            <person name="Schmidt S.A."/>
            <person name="Borneman A.R."/>
        </authorList>
    </citation>
    <scope>NUCLEOTIDE SEQUENCE [LARGE SCALE GENOMIC DNA]</scope>
    <source>
        <strain evidence="19">cv. Chardonnay</strain>
        <tissue evidence="18">Leaf</tissue>
    </source>
</reference>
<evidence type="ECO:0000259" key="17">
    <source>
        <dbReference type="PROSITE" id="PS51473"/>
    </source>
</evidence>
<dbReference type="Gene3D" id="3.30.200.20">
    <property type="entry name" value="Phosphorylase Kinase, domain 1"/>
    <property type="match status" value="1"/>
</dbReference>
<protein>
    <submittedName>
        <fullName evidence="18">Cysteine-rich receptor-like protein kinase 26</fullName>
    </submittedName>
</protein>
<dbReference type="SUPFAM" id="SSF56112">
    <property type="entry name" value="Protein kinase-like (PK-like)"/>
    <property type="match status" value="1"/>
</dbReference>
<evidence type="ECO:0000259" key="16">
    <source>
        <dbReference type="PROSITE" id="PS50011"/>
    </source>
</evidence>
<dbReference type="GO" id="GO:0005524">
    <property type="term" value="F:ATP binding"/>
    <property type="evidence" value="ECO:0007669"/>
    <property type="project" value="UniProtKB-KW"/>
</dbReference>
<dbReference type="Gene3D" id="1.10.510.10">
    <property type="entry name" value="Transferase(Phosphotransferase) domain 1"/>
    <property type="match status" value="1"/>
</dbReference>
<dbReference type="InterPro" id="IPR008271">
    <property type="entry name" value="Ser/Thr_kinase_AS"/>
</dbReference>
<dbReference type="PROSITE" id="PS51473">
    <property type="entry name" value="GNK2"/>
    <property type="match status" value="2"/>
</dbReference>
<evidence type="ECO:0000256" key="7">
    <source>
        <dbReference type="ARBA" id="ARBA00022737"/>
    </source>
</evidence>
<name>A0A438HPF5_VITVI</name>
<evidence type="ECO:0000256" key="15">
    <source>
        <dbReference type="SAM" id="MobiDB-lite"/>
    </source>
</evidence>
<dbReference type="InterPro" id="IPR011009">
    <property type="entry name" value="Kinase-like_dom_sf"/>
</dbReference>
<dbReference type="Pfam" id="PF01657">
    <property type="entry name" value="Stress-antifung"/>
    <property type="match status" value="2"/>
</dbReference>
<evidence type="ECO:0000256" key="1">
    <source>
        <dbReference type="ARBA" id="ARBA00004167"/>
    </source>
</evidence>
<dbReference type="InterPro" id="IPR001245">
    <property type="entry name" value="Ser-Thr/Tyr_kinase_cat_dom"/>
</dbReference>
<dbReference type="SMART" id="SM00220">
    <property type="entry name" value="S_TKc"/>
    <property type="match status" value="1"/>
</dbReference>
<feature type="compositionally biased region" description="Pro residues" evidence="15">
    <location>
        <begin position="295"/>
        <end position="307"/>
    </location>
</feature>
<evidence type="ECO:0000256" key="5">
    <source>
        <dbReference type="ARBA" id="ARBA00022692"/>
    </source>
</evidence>
<keyword evidence="7" id="KW-0677">Repeat</keyword>
<dbReference type="GO" id="GO:0004674">
    <property type="term" value="F:protein serine/threonine kinase activity"/>
    <property type="evidence" value="ECO:0007669"/>
    <property type="project" value="UniProtKB-KW"/>
</dbReference>
<keyword evidence="4" id="KW-0808">Transferase</keyword>
<comment type="subcellular location">
    <subcellularLocation>
        <location evidence="1">Membrane</location>
        <topology evidence="1">Single-pass membrane protein</topology>
    </subcellularLocation>
</comment>
<keyword evidence="9 18" id="KW-0418">Kinase</keyword>
<dbReference type="Gene3D" id="3.30.430.20">
    <property type="entry name" value="Gnk2 domain, C-X8-C-X2-C motif"/>
    <property type="match status" value="2"/>
</dbReference>
<evidence type="ECO:0000256" key="9">
    <source>
        <dbReference type="ARBA" id="ARBA00022777"/>
    </source>
</evidence>
<dbReference type="CDD" id="cd14066">
    <property type="entry name" value="STKc_IRAK"/>
    <property type="match status" value="1"/>
</dbReference>
<evidence type="ECO:0000256" key="3">
    <source>
        <dbReference type="ARBA" id="ARBA00022553"/>
    </source>
</evidence>
<evidence type="ECO:0000256" key="13">
    <source>
        <dbReference type="ARBA" id="ARBA00023170"/>
    </source>
</evidence>
<comment type="caution">
    <text evidence="18">The sequence shown here is derived from an EMBL/GenBank/DDBJ whole genome shotgun (WGS) entry which is preliminary data.</text>
</comment>
<dbReference type="FunFam" id="3.30.430.20:FF:000003">
    <property type="entry name" value="Cysteine-rich RLK (RECEPTOR-like protein kinase) 10"/>
    <property type="match status" value="1"/>
</dbReference>
<evidence type="ECO:0000256" key="8">
    <source>
        <dbReference type="ARBA" id="ARBA00022741"/>
    </source>
</evidence>
<evidence type="ECO:0000256" key="6">
    <source>
        <dbReference type="ARBA" id="ARBA00022729"/>
    </source>
</evidence>
<proteinExistence type="predicted"/>
<evidence type="ECO:0000313" key="18">
    <source>
        <dbReference type="EMBL" id="RVW86338.1"/>
    </source>
</evidence>
<accession>A0A438HPF5</accession>
<sequence>MMISASIFFRRKRPKATTVNGKLSSRDIQKAAHLVVNCRAWWSILEVMYLLPLSFLFPSKSLTESQAEKRMESPRLLFFLYPILILHLLAVTNAQPKFLYYRCSNGVGNYTNNSTYKANLNTLLTSLSSNNEIDYGFYNFSAGQNSDKVNAIALCRGDVMPTACRSCINDSRIQLTRLCPNQKEAIGWYDGCMLRYSNDSIFGKAQTSPSFTMWNLQNVSNVEDFNQVLGNLMASLRSKAASGDWRRKFATEEANVTSFQSIYGLMQCTPDLSELSCSNCLEGAINEIPTCSANAPPPTATPQPSPPSADLSPQPLANTTSTQANDEDDIINVESLLFDFDTIRVATNNFSDSNKLGQGGFGPVYKGKLSNGQDIAVKRLSSGSGQGELEFKNEVVLVAKLQHRNLVRLLGFCLDGAERLLIYEFVPNTSLDHFIFDPIRRAQLDWERRYKIIGGIARGLLYLHEDSRLRIIHRDLKASNILLDAEMNPKISDFGMARLFLVDQTQGSTSRIVGTYGYMAPEYAMHGHFSVKTDVYSFGVLVLELVSGQRNNCFRVSENIEHLLSYAWKNWREGTATNLIDPTMRISSISEIMRCIHIGLLCVQENEADRPTMASIALMLNSYSLSLPVPSHPAFFMNTSMNRDMSLELEDNSRVAQSNYLPSRSSHFSVNEASITDPYPR</sequence>
<evidence type="ECO:0000256" key="14">
    <source>
        <dbReference type="ARBA" id="ARBA00023180"/>
    </source>
</evidence>
<keyword evidence="10" id="KW-0067">ATP-binding</keyword>
<evidence type="ECO:0000256" key="2">
    <source>
        <dbReference type="ARBA" id="ARBA00022527"/>
    </source>
</evidence>
<dbReference type="CDD" id="cd23509">
    <property type="entry name" value="Gnk2-like"/>
    <property type="match status" value="2"/>
</dbReference>
<evidence type="ECO:0000313" key="19">
    <source>
        <dbReference type="Proteomes" id="UP000288805"/>
    </source>
</evidence>
<keyword evidence="6" id="KW-0732">Signal</keyword>
<evidence type="ECO:0000256" key="4">
    <source>
        <dbReference type="ARBA" id="ARBA00022679"/>
    </source>
</evidence>
<feature type="domain" description="Gnk2-homologous" evidence="17">
    <location>
        <begin position="207"/>
        <end position="316"/>
    </location>
</feature>
<dbReference type="PROSITE" id="PS50011">
    <property type="entry name" value="PROTEIN_KINASE_DOM"/>
    <property type="match status" value="1"/>
</dbReference>
<dbReference type="InterPro" id="IPR038408">
    <property type="entry name" value="GNK2_sf"/>
</dbReference>
<dbReference type="FunFam" id="3.30.430.20:FF:000002">
    <property type="entry name" value="Cysteine-rich receptor-like protein kinase 10"/>
    <property type="match status" value="1"/>
</dbReference>